<dbReference type="GO" id="GO:0042796">
    <property type="term" value="P:snRNA transcription by RNA polymerase III"/>
    <property type="evidence" value="ECO:0007669"/>
    <property type="project" value="TreeGrafter"/>
</dbReference>
<dbReference type="SUPFAM" id="SSF46689">
    <property type="entry name" value="Homeodomain-like"/>
    <property type="match status" value="2"/>
</dbReference>
<dbReference type="HOGENOM" id="CLU_004641_0_0_1"/>
<evidence type="ECO:0000256" key="7">
    <source>
        <dbReference type="SAM" id="MobiDB-lite"/>
    </source>
</evidence>
<dbReference type="AlphaFoldDB" id="H3BE80"/>
<dbReference type="EMBL" id="AFYH01007984">
    <property type="status" value="NOT_ANNOTATED_CDS"/>
    <property type="molecule type" value="Genomic_DNA"/>
</dbReference>
<feature type="compositionally biased region" description="Basic residues" evidence="7">
    <location>
        <begin position="429"/>
        <end position="440"/>
    </location>
</feature>
<dbReference type="EMBL" id="AFYH01007985">
    <property type="status" value="NOT_ANNOTATED_CDS"/>
    <property type="molecule type" value="Genomic_DNA"/>
</dbReference>
<keyword evidence="5" id="KW-0539">Nucleus</keyword>
<evidence type="ECO:0000313" key="11">
    <source>
        <dbReference type="Proteomes" id="UP000008672"/>
    </source>
</evidence>
<dbReference type="InterPro" id="IPR009057">
    <property type="entry name" value="Homeodomain-like_sf"/>
</dbReference>
<evidence type="ECO:0000256" key="5">
    <source>
        <dbReference type="ARBA" id="ARBA00023242"/>
    </source>
</evidence>
<feature type="domain" description="Myb-like" evidence="8">
    <location>
        <begin position="267"/>
        <end position="317"/>
    </location>
</feature>
<organism evidence="10 11">
    <name type="scientific">Latimeria chalumnae</name>
    <name type="common">Coelacanth</name>
    <dbReference type="NCBI Taxonomy" id="7897"/>
    <lineage>
        <taxon>Eukaryota</taxon>
        <taxon>Metazoa</taxon>
        <taxon>Chordata</taxon>
        <taxon>Craniata</taxon>
        <taxon>Vertebrata</taxon>
        <taxon>Euteleostomi</taxon>
        <taxon>Coelacanthiformes</taxon>
        <taxon>Coelacanthidae</taxon>
        <taxon>Latimeria</taxon>
    </lineage>
</organism>
<gene>
    <name evidence="10" type="primary">SNAPC4</name>
</gene>
<keyword evidence="1" id="KW-0677">Repeat</keyword>
<dbReference type="GeneTree" id="ENSGT00940000160404"/>
<evidence type="ECO:0000259" key="8">
    <source>
        <dbReference type="PROSITE" id="PS50090"/>
    </source>
</evidence>
<feature type="coiled-coil region" evidence="6">
    <location>
        <begin position="134"/>
        <end position="173"/>
    </location>
</feature>
<evidence type="ECO:0000256" key="2">
    <source>
        <dbReference type="ARBA" id="ARBA00023015"/>
    </source>
</evidence>
<dbReference type="InParanoid" id="H3BE80"/>
<dbReference type="EMBL" id="AFYH01007982">
    <property type="status" value="NOT_ANNOTATED_CDS"/>
    <property type="molecule type" value="Genomic_DNA"/>
</dbReference>
<evidence type="ECO:0000256" key="4">
    <source>
        <dbReference type="ARBA" id="ARBA00023163"/>
    </source>
</evidence>
<sequence length="1245" mass="140088">LPEDPEMCLQLNIVYQQVVEEKLQEVEMLLKQNREQQEKIMWKLSGVKPVKKNTEKTEAENIFVGHFMKPYFKDKITGLGPTANPDTREREAQGIKSFEELVMIKWKTREKAMLQQSVISNRLQRRLQPKLFRLEYLTKKMEKAKSDLEKQTLEKQIRDAEREMDEIQQQSQDKLLGNRLDEHDWDKIANIDFEGRRRPEEIRKFWQNSEHPGINKAPWSDQEVETLKELASKHNHVDWETIARELGTNRTAFMCLQKYQFYNKDFKKKEWTKKEDRMLKELVQRMRIGNYIPYKKIAYFMEGRNSVQLIHRWTKSVNPSLKRGYWTPEEDEELMVSCYSFNYHNDFNLSIKKPGTVNFYFTIILLYFPLETSSLTFQNVFKLVMLIVKLHIIHFVGNWTKIASEFPNRTSSQCLSKWKIMIGTNVKRKRRKLKPKYKQRYGRDSRYSSEGELESEEEKSPKIPKYVVPSVDLWIPSREEAVKTQIFSIVNCTENQTTLPAYSKAPCPRKEGPDSGQAAPVPAEGSARRSSVERSTILVGIGQPVGTDICATDPTPFGKQVLKITPENVKTVLQKNNMIHLNKLRKQMKKTAVSRSSVPPVPQDEVQGWLPGMKERPQKKTHRSRCLTRLFNINLNRKLMMVLTPWVGNVLLVCTARPDQIPEHGAEADIIRDKLESVGLTSTIVFTLLIKLFQIDTEGCMKVIQERRTKKSEFLKAVGDRYRKPQEVSNKILGWVGLVEPNRIYGLLNSQRCHRGRTDMQLLSQLGTNLARKGLTWGGGRVHSEIWCFLILQVSGLQDVSGRIFSLGHVSLTFFFCTFLSLLFSPPPPEKKKCYGLPAPHCFNAVVSWSLLSVFAAGNKCLSQQSTSENERSSGILTSIPQAPRKRKTVFELLQEKRMREGKVQPAVQHAMCKKVQPAVQHATCKKAQVGVKKLLPLIPPVEPSSTANLQSRPLIVNDLLPISWVVTPQGLVALPVQALLGMMPQPVSVANGNSAPNLLRLLHQSGIQSPAGANQSSSTKQPHPVCTSEDPSTAGRLPAQTAAADSVANLATPSHQSGIPSPASAAGAQTQLPESNLPPASASLSGTALPQPGSSASSQENQSASGQPTPCTPQPDKSRVDLGLLFFDESLAKEWSKGNQGVHVPLLKNTLPYLPPNVCTLKTLSRLLLQKVELEQSLSGLVSTQEDQAGHSSSKVESACALVARSLRTNPAYLLLKARFLAAFTLPAFLATVSPPGLVMKLSS</sequence>
<evidence type="ECO:0000256" key="3">
    <source>
        <dbReference type="ARBA" id="ARBA00023125"/>
    </source>
</evidence>
<feature type="region of interest" description="Disordered" evidence="7">
    <location>
        <begin position="1009"/>
        <end position="1118"/>
    </location>
</feature>
<proteinExistence type="predicted"/>
<dbReference type="PROSITE" id="PS51294">
    <property type="entry name" value="HTH_MYB"/>
    <property type="match status" value="3"/>
</dbReference>
<reference evidence="11" key="1">
    <citation type="submission" date="2011-08" db="EMBL/GenBank/DDBJ databases">
        <title>The draft genome of Latimeria chalumnae.</title>
        <authorList>
            <person name="Di Palma F."/>
            <person name="Alfoldi J."/>
            <person name="Johnson J."/>
            <person name="Berlin A."/>
            <person name="Gnerre S."/>
            <person name="Jaffe D."/>
            <person name="MacCallum I."/>
            <person name="Young S."/>
            <person name="Walker B.J."/>
            <person name="Lander E."/>
            <person name="Lindblad-Toh K."/>
        </authorList>
    </citation>
    <scope>NUCLEOTIDE SEQUENCE [LARGE SCALE GENOMIC DNA]</scope>
    <source>
        <strain evidence="11">Wild caught</strain>
    </source>
</reference>
<dbReference type="PANTHER" id="PTHR46621:SF1">
    <property type="entry name" value="SNRNA-ACTIVATING PROTEIN COMPLEX SUBUNIT 4"/>
    <property type="match status" value="1"/>
</dbReference>
<feature type="domain" description="HTH myb-type" evidence="9">
    <location>
        <begin position="386"/>
        <end position="426"/>
    </location>
</feature>
<evidence type="ECO:0000256" key="6">
    <source>
        <dbReference type="SAM" id="Coils"/>
    </source>
</evidence>
<dbReference type="Pfam" id="PF13921">
    <property type="entry name" value="Myb_DNA-bind_6"/>
    <property type="match status" value="1"/>
</dbReference>
<dbReference type="Pfam" id="PF00249">
    <property type="entry name" value="Myb_DNA-binding"/>
    <property type="match status" value="1"/>
</dbReference>
<name>H3BE80_LATCH</name>
<feature type="compositionally biased region" description="Polar residues" evidence="7">
    <location>
        <begin position="1009"/>
        <end position="1022"/>
    </location>
</feature>
<dbReference type="GO" id="GO:0001006">
    <property type="term" value="F:RNA polymerase III type 3 promoter sequence-specific DNA binding"/>
    <property type="evidence" value="ECO:0007669"/>
    <property type="project" value="TreeGrafter"/>
</dbReference>
<dbReference type="GO" id="GO:0019185">
    <property type="term" value="C:snRNA-activating protein complex"/>
    <property type="evidence" value="ECO:0007669"/>
    <property type="project" value="TreeGrafter"/>
</dbReference>
<keyword evidence="3" id="KW-0238">DNA-binding</keyword>
<keyword evidence="2" id="KW-0805">Transcription regulation</keyword>
<feature type="domain" description="HTH myb-type" evidence="9">
    <location>
        <begin position="263"/>
        <end position="321"/>
    </location>
</feature>
<dbReference type="Bgee" id="ENSLACG00000017756">
    <property type="expression patterns" value="Expressed in chordate pharynx"/>
</dbReference>
<dbReference type="SMART" id="SM00717">
    <property type="entry name" value="SANT"/>
    <property type="match status" value="4"/>
</dbReference>
<keyword evidence="4" id="KW-0804">Transcription</keyword>
<reference evidence="10" key="2">
    <citation type="submission" date="2025-08" db="UniProtKB">
        <authorList>
            <consortium name="Ensembl"/>
        </authorList>
    </citation>
    <scope>IDENTIFICATION</scope>
</reference>
<protein>
    <submittedName>
        <fullName evidence="10">Small nuclear RNA activating complex polypeptide 4</fullName>
    </submittedName>
</protein>
<dbReference type="EMBL" id="AFYH01007986">
    <property type="status" value="NOT_ANNOTATED_CDS"/>
    <property type="molecule type" value="Genomic_DNA"/>
</dbReference>
<evidence type="ECO:0000259" key="9">
    <source>
        <dbReference type="PROSITE" id="PS51294"/>
    </source>
</evidence>
<keyword evidence="6" id="KW-0175">Coiled coil</keyword>
<feature type="region of interest" description="Disordered" evidence="7">
    <location>
        <begin position="503"/>
        <end position="530"/>
    </location>
</feature>
<dbReference type="Gene3D" id="1.10.10.60">
    <property type="entry name" value="Homeodomain-like"/>
    <property type="match status" value="3"/>
</dbReference>
<dbReference type="FunFam" id="1.10.10.60:FF:000321">
    <property type="entry name" value="Small nuclear RNA-activating complex, polypeptide 4"/>
    <property type="match status" value="1"/>
</dbReference>
<keyword evidence="11" id="KW-1185">Reference proteome</keyword>
<dbReference type="InterPro" id="IPR017930">
    <property type="entry name" value="Myb_dom"/>
</dbReference>
<accession>H3BE80</accession>
<evidence type="ECO:0000256" key="1">
    <source>
        <dbReference type="ARBA" id="ARBA00022737"/>
    </source>
</evidence>
<reference evidence="10" key="3">
    <citation type="submission" date="2025-09" db="UniProtKB">
        <authorList>
            <consortium name="Ensembl"/>
        </authorList>
    </citation>
    <scope>IDENTIFICATION</scope>
</reference>
<dbReference type="InterPro" id="IPR051575">
    <property type="entry name" value="Myb-like_DNA-bd"/>
</dbReference>
<dbReference type="STRING" id="7897.ENSLACP00000020201"/>
<dbReference type="GO" id="GO:0000978">
    <property type="term" value="F:RNA polymerase II cis-regulatory region sequence-specific DNA binding"/>
    <property type="evidence" value="ECO:0007669"/>
    <property type="project" value="TreeGrafter"/>
</dbReference>
<feature type="compositionally biased region" description="Low complexity" evidence="7">
    <location>
        <begin position="1058"/>
        <end position="1069"/>
    </location>
</feature>
<dbReference type="PANTHER" id="PTHR46621">
    <property type="entry name" value="SNRNA-ACTIVATING PROTEIN COMPLEX SUBUNIT 4"/>
    <property type="match status" value="1"/>
</dbReference>
<dbReference type="PROSITE" id="PS50090">
    <property type="entry name" value="MYB_LIKE"/>
    <property type="match status" value="3"/>
</dbReference>
<feature type="region of interest" description="Disordered" evidence="7">
    <location>
        <begin position="429"/>
        <end position="459"/>
    </location>
</feature>
<dbReference type="OMA" id="MAFHQTK"/>
<dbReference type="Proteomes" id="UP000008672">
    <property type="component" value="Unassembled WGS sequence"/>
</dbReference>
<dbReference type="GO" id="GO:0042795">
    <property type="term" value="P:snRNA transcription by RNA polymerase II"/>
    <property type="evidence" value="ECO:0007669"/>
    <property type="project" value="TreeGrafter"/>
</dbReference>
<feature type="domain" description="Myb-like" evidence="8">
    <location>
        <begin position="211"/>
        <end position="263"/>
    </location>
</feature>
<feature type="domain" description="HTH myb-type" evidence="9">
    <location>
        <begin position="211"/>
        <end position="260"/>
    </location>
</feature>
<dbReference type="CDD" id="cd00167">
    <property type="entry name" value="SANT"/>
    <property type="match status" value="3"/>
</dbReference>
<dbReference type="FunCoup" id="H3BE80">
    <property type="interactions" value="1001"/>
</dbReference>
<evidence type="ECO:0000313" key="10">
    <source>
        <dbReference type="Ensembl" id="ENSLACP00000020201.1"/>
    </source>
</evidence>
<dbReference type="eggNOG" id="KOG0049">
    <property type="taxonomic scope" value="Eukaryota"/>
</dbReference>
<feature type="compositionally biased region" description="Low complexity" evidence="7">
    <location>
        <begin position="1094"/>
        <end position="1108"/>
    </location>
</feature>
<dbReference type="EMBL" id="AFYH01007983">
    <property type="status" value="NOT_ANNOTATED_CDS"/>
    <property type="molecule type" value="Genomic_DNA"/>
</dbReference>
<dbReference type="Ensembl" id="ENSLACT00000020341.1">
    <property type="protein sequence ID" value="ENSLACP00000020201.1"/>
    <property type="gene ID" value="ENSLACG00000017756.1"/>
</dbReference>
<dbReference type="InterPro" id="IPR001005">
    <property type="entry name" value="SANT/Myb"/>
</dbReference>
<feature type="domain" description="Myb-like" evidence="8">
    <location>
        <begin position="318"/>
        <end position="422"/>
    </location>
</feature>